<evidence type="ECO:0000313" key="1">
    <source>
        <dbReference type="EMBL" id="KAK4132774.1"/>
    </source>
</evidence>
<proteinExistence type="predicted"/>
<reference evidence="1" key="1">
    <citation type="journal article" date="2023" name="Mol. Phylogenet. Evol.">
        <title>Genome-scale phylogeny and comparative genomics of the fungal order Sordariales.</title>
        <authorList>
            <person name="Hensen N."/>
            <person name="Bonometti L."/>
            <person name="Westerberg I."/>
            <person name="Brannstrom I.O."/>
            <person name="Guillou S."/>
            <person name="Cros-Aarteil S."/>
            <person name="Calhoun S."/>
            <person name="Haridas S."/>
            <person name="Kuo A."/>
            <person name="Mondo S."/>
            <person name="Pangilinan J."/>
            <person name="Riley R."/>
            <person name="LaButti K."/>
            <person name="Andreopoulos B."/>
            <person name="Lipzen A."/>
            <person name="Chen C."/>
            <person name="Yan M."/>
            <person name="Daum C."/>
            <person name="Ng V."/>
            <person name="Clum A."/>
            <person name="Steindorff A."/>
            <person name="Ohm R.A."/>
            <person name="Martin F."/>
            <person name="Silar P."/>
            <person name="Natvig D.O."/>
            <person name="Lalanne C."/>
            <person name="Gautier V."/>
            <person name="Ament-Velasquez S.L."/>
            <person name="Kruys A."/>
            <person name="Hutchinson M.I."/>
            <person name="Powell A.J."/>
            <person name="Barry K."/>
            <person name="Miller A.N."/>
            <person name="Grigoriev I.V."/>
            <person name="Debuchy R."/>
            <person name="Gladieux P."/>
            <person name="Hiltunen Thoren M."/>
            <person name="Johannesson H."/>
        </authorList>
    </citation>
    <scope>NUCLEOTIDE SEQUENCE</scope>
    <source>
        <strain evidence="1">CBS 123565</strain>
    </source>
</reference>
<evidence type="ECO:0000313" key="2">
    <source>
        <dbReference type="Proteomes" id="UP001304895"/>
    </source>
</evidence>
<gene>
    <name evidence="1" type="ORF">BT67DRAFT_72129</name>
</gene>
<protein>
    <submittedName>
        <fullName evidence="1">Uncharacterized protein</fullName>
    </submittedName>
</protein>
<organism evidence="1 2">
    <name type="scientific">Trichocladium antarcticum</name>
    <dbReference type="NCBI Taxonomy" id="1450529"/>
    <lineage>
        <taxon>Eukaryota</taxon>
        <taxon>Fungi</taxon>
        <taxon>Dikarya</taxon>
        <taxon>Ascomycota</taxon>
        <taxon>Pezizomycotina</taxon>
        <taxon>Sordariomycetes</taxon>
        <taxon>Sordariomycetidae</taxon>
        <taxon>Sordariales</taxon>
        <taxon>Chaetomiaceae</taxon>
        <taxon>Trichocladium</taxon>
    </lineage>
</organism>
<accession>A0AAN6ZCV2</accession>
<keyword evidence="2" id="KW-1185">Reference proteome</keyword>
<sequence length="124" mass="14283">MAWPAPLFHCRHATLRCATLSCTQHMHASDTMLKPHKILLLLPQITNPRLGLPPFCETTNTCPVLHAKAVITSPQVWWDPNRRPAHCSIYRYRASECLCEELRHYDAQSQNKPMAECYLWKSSV</sequence>
<dbReference type="Proteomes" id="UP001304895">
    <property type="component" value="Unassembled WGS sequence"/>
</dbReference>
<name>A0AAN6ZCV2_9PEZI</name>
<dbReference type="EMBL" id="MU853415">
    <property type="protein sequence ID" value="KAK4132774.1"/>
    <property type="molecule type" value="Genomic_DNA"/>
</dbReference>
<dbReference type="AlphaFoldDB" id="A0AAN6ZCV2"/>
<comment type="caution">
    <text evidence="1">The sequence shown here is derived from an EMBL/GenBank/DDBJ whole genome shotgun (WGS) entry which is preliminary data.</text>
</comment>
<reference evidence="1" key="2">
    <citation type="submission" date="2023-05" db="EMBL/GenBank/DDBJ databases">
        <authorList>
            <consortium name="Lawrence Berkeley National Laboratory"/>
            <person name="Steindorff A."/>
            <person name="Hensen N."/>
            <person name="Bonometti L."/>
            <person name="Westerberg I."/>
            <person name="Brannstrom I.O."/>
            <person name="Guillou S."/>
            <person name="Cros-Aarteil S."/>
            <person name="Calhoun S."/>
            <person name="Haridas S."/>
            <person name="Kuo A."/>
            <person name="Mondo S."/>
            <person name="Pangilinan J."/>
            <person name="Riley R."/>
            <person name="Labutti K."/>
            <person name="Andreopoulos B."/>
            <person name="Lipzen A."/>
            <person name="Chen C."/>
            <person name="Yanf M."/>
            <person name="Daum C."/>
            <person name="Ng V."/>
            <person name="Clum A."/>
            <person name="Ohm R."/>
            <person name="Martin F."/>
            <person name="Silar P."/>
            <person name="Natvig D."/>
            <person name="Lalanne C."/>
            <person name="Gautier V."/>
            <person name="Ament-Velasquez S.L."/>
            <person name="Kruys A."/>
            <person name="Hutchinson M.I."/>
            <person name="Powell A.J."/>
            <person name="Barry K."/>
            <person name="Miller A.N."/>
            <person name="Grigoriev I.V."/>
            <person name="Debuchy R."/>
            <person name="Gladieux P."/>
            <person name="Thoren M.H."/>
            <person name="Johannesson H."/>
        </authorList>
    </citation>
    <scope>NUCLEOTIDE SEQUENCE</scope>
    <source>
        <strain evidence="1">CBS 123565</strain>
    </source>
</reference>